<proteinExistence type="predicted"/>
<dbReference type="SMART" id="SM00119">
    <property type="entry name" value="HECTc"/>
    <property type="match status" value="1"/>
</dbReference>
<evidence type="ECO:0000256" key="1">
    <source>
        <dbReference type="ARBA" id="ARBA00000885"/>
    </source>
</evidence>
<organism evidence="8 9">
    <name type="scientific">Paramecium sonneborni</name>
    <dbReference type="NCBI Taxonomy" id="65129"/>
    <lineage>
        <taxon>Eukaryota</taxon>
        <taxon>Sar</taxon>
        <taxon>Alveolata</taxon>
        <taxon>Ciliophora</taxon>
        <taxon>Intramacronucleata</taxon>
        <taxon>Oligohymenophorea</taxon>
        <taxon>Peniculida</taxon>
        <taxon>Parameciidae</taxon>
        <taxon>Paramecium</taxon>
    </lineage>
</organism>
<gene>
    <name evidence="8" type="ORF">PSON_ATCC_30995.1.T0680109</name>
</gene>
<keyword evidence="9" id="KW-1185">Reference proteome</keyword>
<dbReference type="InterPro" id="IPR000569">
    <property type="entry name" value="HECT_dom"/>
</dbReference>
<feature type="domain" description="DUSP" evidence="7">
    <location>
        <begin position="14"/>
        <end position="137"/>
    </location>
</feature>
<keyword evidence="3" id="KW-0808">Transferase</keyword>
<dbReference type="GO" id="GO:0000209">
    <property type="term" value="P:protein polyubiquitination"/>
    <property type="evidence" value="ECO:0007669"/>
    <property type="project" value="InterPro"/>
</dbReference>
<dbReference type="OrthoDB" id="409931at2759"/>
<keyword evidence="4 5" id="KW-0833">Ubl conjugation pathway</keyword>
<evidence type="ECO:0000313" key="8">
    <source>
        <dbReference type="EMBL" id="CAD8097359.1"/>
    </source>
</evidence>
<evidence type="ECO:0000259" key="7">
    <source>
        <dbReference type="PROSITE" id="PS51283"/>
    </source>
</evidence>
<dbReference type="PROSITE" id="PS50237">
    <property type="entry name" value="HECT"/>
    <property type="match status" value="1"/>
</dbReference>
<protein>
    <recommendedName>
        <fullName evidence="2">HECT-type E3 ubiquitin transferase</fullName>
        <ecNumber evidence="2">2.3.2.26</ecNumber>
    </recommendedName>
</protein>
<dbReference type="PANTHER" id="PTHR45700">
    <property type="entry name" value="UBIQUITIN-PROTEIN LIGASE E3C"/>
    <property type="match status" value="1"/>
</dbReference>
<evidence type="ECO:0000259" key="6">
    <source>
        <dbReference type="PROSITE" id="PS50237"/>
    </source>
</evidence>
<evidence type="ECO:0000313" key="9">
    <source>
        <dbReference type="Proteomes" id="UP000692954"/>
    </source>
</evidence>
<dbReference type="EC" id="2.3.2.26" evidence="2"/>
<dbReference type="Proteomes" id="UP000692954">
    <property type="component" value="Unassembled WGS sequence"/>
</dbReference>
<dbReference type="GO" id="GO:0061630">
    <property type="term" value="F:ubiquitin protein ligase activity"/>
    <property type="evidence" value="ECO:0007669"/>
    <property type="project" value="UniProtKB-EC"/>
</dbReference>
<name>A0A8S1P2Y4_9CILI</name>
<accession>A0A8S1P2Y4</accession>
<feature type="active site" description="Glycyl thioester intermediate" evidence="5">
    <location>
        <position position="929"/>
    </location>
</feature>
<dbReference type="FunFam" id="3.30.2410.10:FF:000003">
    <property type="entry name" value="probable E3 ubiquitin-protein ligase HERC4 isoform X1"/>
    <property type="match status" value="1"/>
</dbReference>
<dbReference type="EMBL" id="CAJJDN010000068">
    <property type="protein sequence ID" value="CAD8097359.1"/>
    <property type="molecule type" value="Genomic_DNA"/>
</dbReference>
<dbReference type="Pfam" id="PF00632">
    <property type="entry name" value="HECT"/>
    <property type="match status" value="1"/>
</dbReference>
<evidence type="ECO:0000256" key="2">
    <source>
        <dbReference type="ARBA" id="ARBA00012485"/>
    </source>
</evidence>
<dbReference type="PROSITE" id="PS51283">
    <property type="entry name" value="DUSP"/>
    <property type="match status" value="1"/>
</dbReference>
<sequence length="961" mass="114878">MIQSLVQMIQPKENQFRQEKIIYDNGKRMLEKSLSEKGGMEYYLISKKFIKEWKYYVDYDNEMEEIQKKNRQQPNTMNSDLIKEEKIIKYIPEYHNYNSSIRYLENEWDYEYVIREVYEIFLKNYQSIEPQIRVGFYNDNLKKKQIFPNLARFTLIYMSPINQELNKIKAQVDNNSEIKAWTNLLRDTFKEMFKQKQINNVRIWSPRHKTFKADQLIQEKKKIKGIDGEIINDNMMVFEMYSQRDQCIFVDLELNEWQFKKFEKGLQYDCQLLFEKALYGCGQIFCEFPQCRLNNGYLDLGLGQEDIRGICQVLIENEEVKWELMCSKQINITENLQPYQQRIRKNEIVQYLLKISNFIELFGMSFIENYNKNQGIQKIDPENPEVNSKLVYETAIQFDQQKEYFIQVIKNLFQKKVEEIEQLKNLYELRALYLILQFKNCLNVILEEKTQIVLTIVRRLSQQQLTQLSKWLRKLDKFEIKQLQLIIKNQIEKQIKIQTNAPIRPFLEIEDIEKMKGLFELYSVIYKSNIGNHRIQSSDFIINSIQFFYKQDGDREEFSQFQMFNQKIWRNYSFTFCQYPWAMPIQFKNKLLYIECKIKQYDQRRRTLGILPQYISLTIERDNIIESAINQLQQIQVSLKTPLKVQFVNEQGVDEGGLKREFFRLIMEKLVTPDYGMFISKNNDTVFWFNPQSFEIPIYYQLIGKLLGLSLYNSVLLDVRFPTVLFKKLRGEQVNEDDMKELDMETYTGFQFLREQTDPKVIESLSLTFNATYKVWGQSYYEDLKPNGNQLGVTIENREEYIHLYTDWYLNKLVQKQFELLRDGFKSVVDGDGIKLFSGEELQSLIIGLPTFDMKDLESSTKYNGYENNSEYIKLFWDIILSLNIEMQKKFLFFCTGSDRIPVGGLKSMKFVIQKHGQYTEQLPSAHTCFNILLLPQYKNKEILKEKLKISLDNAEGFGLI</sequence>
<evidence type="ECO:0000256" key="5">
    <source>
        <dbReference type="PROSITE-ProRule" id="PRU00104"/>
    </source>
</evidence>
<reference evidence="8" key="1">
    <citation type="submission" date="2021-01" db="EMBL/GenBank/DDBJ databases">
        <authorList>
            <consortium name="Genoscope - CEA"/>
            <person name="William W."/>
        </authorList>
    </citation>
    <scope>NUCLEOTIDE SEQUENCE</scope>
</reference>
<dbReference type="Pfam" id="PF06337">
    <property type="entry name" value="DUSP"/>
    <property type="match status" value="1"/>
</dbReference>
<evidence type="ECO:0000256" key="4">
    <source>
        <dbReference type="ARBA" id="ARBA00022786"/>
    </source>
</evidence>
<feature type="domain" description="HECT" evidence="6">
    <location>
        <begin position="635"/>
        <end position="961"/>
    </location>
</feature>
<dbReference type="AlphaFoldDB" id="A0A8S1P2Y4"/>
<dbReference type="PANTHER" id="PTHR45700:SF8">
    <property type="entry name" value="HECT-TYPE E3 UBIQUITIN TRANSFERASE"/>
    <property type="match status" value="1"/>
</dbReference>
<evidence type="ECO:0000256" key="3">
    <source>
        <dbReference type="ARBA" id="ARBA00022679"/>
    </source>
</evidence>
<dbReference type="InterPro" id="IPR006615">
    <property type="entry name" value="Pept_C19_DUSP"/>
</dbReference>
<dbReference type="InterPro" id="IPR044611">
    <property type="entry name" value="E3A/B/C-like"/>
</dbReference>
<dbReference type="GO" id="GO:0004843">
    <property type="term" value="F:cysteine-type deubiquitinase activity"/>
    <property type="evidence" value="ECO:0007669"/>
    <property type="project" value="InterPro"/>
</dbReference>
<comment type="catalytic activity">
    <reaction evidence="1">
        <text>S-ubiquitinyl-[E2 ubiquitin-conjugating enzyme]-L-cysteine + [acceptor protein]-L-lysine = [E2 ubiquitin-conjugating enzyme]-L-cysteine + N(6)-ubiquitinyl-[acceptor protein]-L-lysine.</text>
        <dbReference type="EC" id="2.3.2.26"/>
    </reaction>
</comment>
<dbReference type="CDD" id="cd00078">
    <property type="entry name" value="HECTc"/>
    <property type="match status" value="1"/>
</dbReference>
<comment type="caution">
    <text evidence="8">The sequence shown here is derived from an EMBL/GenBank/DDBJ whole genome shotgun (WGS) entry which is preliminary data.</text>
</comment>